<evidence type="ECO:0008006" key="11">
    <source>
        <dbReference type="Google" id="ProtNLM"/>
    </source>
</evidence>
<feature type="disulfide bond" evidence="6">
    <location>
        <begin position="25"/>
        <end position="35"/>
    </location>
</feature>
<dbReference type="SUPFAM" id="SSF57196">
    <property type="entry name" value="EGF/Laminin"/>
    <property type="match status" value="2"/>
</dbReference>
<dbReference type="SMART" id="SM00282">
    <property type="entry name" value="LamG"/>
    <property type="match status" value="1"/>
</dbReference>
<keyword evidence="10" id="KW-1185">Reference proteome</keyword>
<feature type="domain" description="EGF-like" evidence="8">
    <location>
        <begin position="289"/>
        <end position="325"/>
    </location>
</feature>
<reference evidence="9 10" key="1">
    <citation type="submission" date="2021-06" db="EMBL/GenBank/DDBJ databases">
        <title>Caerostris extrusa draft genome.</title>
        <authorList>
            <person name="Kono N."/>
            <person name="Arakawa K."/>
        </authorList>
    </citation>
    <scope>NUCLEOTIDE SEQUENCE [LARGE SCALE GENOMIC DNA]</scope>
</reference>
<keyword evidence="5" id="KW-0325">Glycoprotein</keyword>
<evidence type="ECO:0000259" key="8">
    <source>
        <dbReference type="PROSITE" id="PS50026"/>
    </source>
</evidence>
<dbReference type="PROSITE" id="PS01186">
    <property type="entry name" value="EGF_2"/>
    <property type="match status" value="1"/>
</dbReference>
<dbReference type="GO" id="GO:0016020">
    <property type="term" value="C:membrane"/>
    <property type="evidence" value="ECO:0007669"/>
    <property type="project" value="UniProtKB-SubCell"/>
</dbReference>
<dbReference type="InterPro" id="IPR001881">
    <property type="entry name" value="EGF-like_Ca-bd_dom"/>
</dbReference>
<accession>A0AAV4N648</accession>
<dbReference type="Pfam" id="PF00054">
    <property type="entry name" value="Laminin_G_1"/>
    <property type="match status" value="1"/>
</dbReference>
<keyword evidence="3" id="KW-0677">Repeat</keyword>
<dbReference type="Gene3D" id="2.10.25.10">
    <property type="entry name" value="Laminin"/>
    <property type="match status" value="3"/>
</dbReference>
<dbReference type="FunFam" id="2.10.25.10:FF:000173">
    <property type="entry name" value="Neurogenic locus notch protein 2"/>
    <property type="match status" value="1"/>
</dbReference>
<name>A0AAV4N648_CAEEX</name>
<gene>
    <name evidence="9" type="ORF">CEXT_135861</name>
</gene>
<keyword evidence="4 6" id="KW-1015">Disulfide bond</keyword>
<evidence type="ECO:0000256" key="2">
    <source>
        <dbReference type="ARBA" id="ARBA00022729"/>
    </source>
</evidence>
<keyword evidence="2" id="KW-0732">Signal</keyword>
<protein>
    <recommendedName>
        <fullName evidence="11">Agrin</fullName>
    </recommendedName>
</protein>
<sequence>MYQDPYSRSRVLKAVDTSECNDDSCSSMPCLNGACIVTDNQGYSCKCSASFSGRHCEIQLDPCASEPCSYGATCISLPESRFSCLCPSGSAGEYCELETSEGGDESGIVLDFKCDSYVEFPTLPNAAHSLRVEIWFMTRSLNGLLLYNGQKPNGVGDFLALTLLNGFLHFTYNLGSGTANIAHLEVLRSHQPIRLGAWHSVKISRLKNRGMLQVDNGEIVRGQSKGALSELNLGQPLYIGGVPEFLPLKYSLVVQVGLDGAVQRMVVNDEVWDDILSFSTGQRNIEHYIGPPCSPGICKNNGRCIPLLDDYKCQCVDGYTGKWCNKSEFYKKHKETFK</sequence>
<evidence type="ECO:0000256" key="3">
    <source>
        <dbReference type="ARBA" id="ARBA00022737"/>
    </source>
</evidence>
<dbReference type="InterPro" id="IPR013320">
    <property type="entry name" value="ConA-like_dom_sf"/>
</dbReference>
<feature type="disulfide bond" evidence="6">
    <location>
        <begin position="86"/>
        <end position="95"/>
    </location>
</feature>
<feature type="disulfide bond" evidence="6">
    <location>
        <begin position="47"/>
        <end position="56"/>
    </location>
</feature>
<dbReference type="PANTHER" id="PTHR15036">
    <property type="entry name" value="PIKACHURIN-LIKE PROTEIN"/>
    <property type="match status" value="1"/>
</dbReference>
<dbReference type="InterPro" id="IPR050372">
    <property type="entry name" value="Neurexin-related_CASP"/>
</dbReference>
<dbReference type="PANTHER" id="PTHR15036:SF85">
    <property type="entry name" value="SP2353, ISOFORM A"/>
    <property type="match status" value="1"/>
</dbReference>
<evidence type="ECO:0000313" key="10">
    <source>
        <dbReference type="Proteomes" id="UP001054945"/>
    </source>
</evidence>
<feature type="domain" description="EGF-like" evidence="8">
    <location>
        <begin position="21"/>
        <end position="57"/>
    </location>
</feature>
<dbReference type="Gene3D" id="2.60.120.200">
    <property type="match status" value="1"/>
</dbReference>
<dbReference type="PROSITE" id="PS50026">
    <property type="entry name" value="EGF_3"/>
    <property type="match status" value="3"/>
</dbReference>
<evidence type="ECO:0000256" key="5">
    <source>
        <dbReference type="ARBA" id="ARBA00023180"/>
    </source>
</evidence>
<dbReference type="CDD" id="cd00054">
    <property type="entry name" value="EGF_CA"/>
    <property type="match status" value="3"/>
</dbReference>
<dbReference type="InterPro" id="IPR001791">
    <property type="entry name" value="Laminin_G"/>
</dbReference>
<proteinExistence type="predicted"/>
<comment type="caution">
    <text evidence="6">Lacks conserved residue(s) required for the propagation of feature annotation.</text>
</comment>
<evidence type="ECO:0000259" key="7">
    <source>
        <dbReference type="PROSITE" id="PS50025"/>
    </source>
</evidence>
<comment type="caution">
    <text evidence="9">The sequence shown here is derived from an EMBL/GenBank/DDBJ whole genome shotgun (WGS) entry which is preliminary data.</text>
</comment>
<evidence type="ECO:0000256" key="6">
    <source>
        <dbReference type="PROSITE-ProRule" id="PRU00076"/>
    </source>
</evidence>
<dbReference type="SMART" id="SM00179">
    <property type="entry name" value="EGF_CA"/>
    <property type="match status" value="3"/>
</dbReference>
<feature type="disulfide bond" evidence="6">
    <location>
        <begin position="315"/>
        <end position="324"/>
    </location>
</feature>
<dbReference type="SUPFAM" id="SSF49899">
    <property type="entry name" value="Concanavalin A-like lectins/glucanases"/>
    <property type="match status" value="1"/>
</dbReference>
<dbReference type="PROSITE" id="PS00022">
    <property type="entry name" value="EGF_1"/>
    <property type="match status" value="3"/>
</dbReference>
<dbReference type="GO" id="GO:0048513">
    <property type="term" value="P:animal organ development"/>
    <property type="evidence" value="ECO:0007669"/>
    <property type="project" value="UniProtKB-ARBA"/>
</dbReference>
<dbReference type="AlphaFoldDB" id="A0AAV4N648"/>
<dbReference type="PROSITE" id="PS50025">
    <property type="entry name" value="LAM_G_DOMAIN"/>
    <property type="match status" value="1"/>
</dbReference>
<dbReference type="GO" id="GO:0005509">
    <property type="term" value="F:calcium ion binding"/>
    <property type="evidence" value="ECO:0007669"/>
    <property type="project" value="InterPro"/>
</dbReference>
<dbReference type="Proteomes" id="UP001054945">
    <property type="component" value="Unassembled WGS sequence"/>
</dbReference>
<dbReference type="EMBL" id="BPLR01003007">
    <property type="protein sequence ID" value="GIX80199.1"/>
    <property type="molecule type" value="Genomic_DNA"/>
</dbReference>
<evidence type="ECO:0000256" key="4">
    <source>
        <dbReference type="ARBA" id="ARBA00023157"/>
    </source>
</evidence>
<dbReference type="CDD" id="cd00110">
    <property type="entry name" value="LamG"/>
    <property type="match status" value="1"/>
</dbReference>
<evidence type="ECO:0000313" key="9">
    <source>
        <dbReference type="EMBL" id="GIX80199.1"/>
    </source>
</evidence>
<feature type="domain" description="Laminin G" evidence="7">
    <location>
        <begin position="107"/>
        <end position="293"/>
    </location>
</feature>
<feature type="domain" description="EGF-like" evidence="8">
    <location>
        <begin position="59"/>
        <end position="96"/>
    </location>
</feature>
<organism evidence="9 10">
    <name type="scientific">Caerostris extrusa</name>
    <name type="common">Bark spider</name>
    <name type="synonym">Caerostris bankana</name>
    <dbReference type="NCBI Taxonomy" id="172846"/>
    <lineage>
        <taxon>Eukaryota</taxon>
        <taxon>Metazoa</taxon>
        <taxon>Ecdysozoa</taxon>
        <taxon>Arthropoda</taxon>
        <taxon>Chelicerata</taxon>
        <taxon>Arachnida</taxon>
        <taxon>Araneae</taxon>
        <taxon>Araneomorphae</taxon>
        <taxon>Entelegynae</taxon>
        <taxon>Araneoidea</taxon>
        <taxon>Araneidae</taxon>
        <taxon>Caerostris</taxon>
    </lineage>
</organism>
<dbReference type="SMART" id="SM00181">
    <property type="entry name" value="EGF"/>
    <property type="match status" value="3"/>
</dbReference>
<dbReference type="InterPro" id="IPR000742">
    <property type="entry name" value="EGF"/>
</dbReference>
<dbReference type="Pfam" id="PF00008">
    <property type="entry name" value="EGF"/>
    <property type="match status" value="3"/>
</dbReference>
<evidence type="ECO:0000256" key="1">
    <source>
        <dbReference type="ARBA" id="ARBA00022536"/>
    </source>
</evidence>
<keyword evidence="1 6" id="KW-0245">EGF-like domain</keyword>